<evidence type="ECO:0000259" key="1">
    <source>
        <dbReference type="Pfam" id="PF10020"/>
    </source>
</evidence>
<feature type="domain" description="DUF2262" evidence="1">
    <location>
        <begin position="2"/>
        <end position="37"/>
    </location>
</feature>
<organism evidence="2 3">
    <name type="scientific">Clostridium muellerianum</name>
    <dbReference type="NCBI Taxonomy" id="2716538"/>
    <lineage>
        <taxon>Bacteria</taxon>
        <taxon>Bacillati</taxon>
        <taxon>Bacillota</taxon>
        <taxon>Clostridia</taxon>
        <taxon>Eubacteriales</taxon>
        <taxon>Clostridiaceae</taxon>
        <taxon>Clostridium</taxon>
    </lineage>
</organism>
<name>A0A7Y0EF90_9CLOT</name>
<evidence type="ECO:0000313" key="2">
    <source>
        <dbReference type="EMBL" id="NMM62426.1"/>
    </source>
</evidence>
<dbReference type="InterPro" id="IPR019260">
    <property type="entry name" value="DUF2262"/>
</dbReference>
<keyword evidence="3" id="KW-1185">Reference proteome</keyword>
<protein>
    <recommendedName>
        <fullName evidence="1">DUF2262 domain-containing protein</fullName>
    </recommendedName>
</protein>
<dbReference type="Proteomes" id="UP000537131">
    <property type="component" value="Unassembled WGS sequence"/>
</dbReference>
<gene>
    <name evidence="2" type="ORF">HBE96_06930</name>
</gene>
<sequence>MYSNIEFEFWYDDGDLFWEHSILSSGNLKHSPNDVDICR</sequence>
<accession>A0A7Y0EF90</accession>
<proteinExistence type="predicted"/>
<dbReference type="AlphaFoldDB" id="A0A7Y0EF90"/>
<dbReference type="RefSeq" id="WP_169297030.1">
    <property type="nucleotide sequence ID" value="NZ_JABBNI010000013.1"/>
</dbReference>
<dbReference type="Pfam" id="PF10020">
    <property type="entry name" value="DUF2262"/>
    <property type="match status" value="1"/>
</dbReference>
<reference evidence="2 3" key="1">
    <citation type="submission" date="2020-06" db="EMBL/GenBank/DDBJ databases">
        <title>Complete Genome Sequence of Clostridium muelleri sp. nov. P21T, an Acid-Alcohol Producing Acetogen Isolated from Old Hay.</title>
        <authorList>
            <person name="Duncan K.E."/>
            <person name="Tanner R.S."/>
        </authorList>
    </citation>
    <scope>NUCLEOTIDE SEQUENCE [LARGE SCALE GENOMIC DNA]</scope>
    <source>
        <strain evidence="2 3">P21</strain>
    </source>
</reference>
<comment type="caution">
    <text evidence="2">The sequence shown here is derived from an EMBL/GenBank/DDBJ whole genome shotgun (WGS) entry which is preliminary data.</text>
</comment>
<evidence type="ECO:0000313" key="3">
    <source>
        <dbReference type="Proteomes" id="UP000537131"/>
    </source>
</evidence>
<dbReference type="EMBL" id="JABBNI010000013">
    <property type="protein sequence ID" value="NMM62426.1"/>
    <property type="molecule type" value="Genomic_DNA"/>
</dbReference>